<dbReference type="InterPro" id="IPR036388">
    <property type="entry name" value="WH-like_DNA-bd_sf"/>
</dbReference>
<dbReference type="InterPro" id="IPR039425">
    <property type="entry name" value="RNA_pol_sigma-70-like"/>
</dbReference>
<dbReference type="NCBIfam" id="TIGR02937">
    <property type="entry name" value="sigma70-ECF"/>
    <property type="match status" value="1"/>
</dbReference>
<protein>
    <recommendedName>
        <fullName evidence="6">RNA polymerase sigma factor</fullName>
    </recommendedName>
</protein>
<dbReference type="Pfam" id="PF04542">
    <property type="entry name" value="Sigma70_r2"/>
    <property type="match status" value="1"/>
</dbReference>
<sequence length="207" mass="24872">MLVYKTICFIEPNAIYPFKLPLKESIILTIRTIMNPKNQEDAQLVAQAKNDKESFQLLYQKYNLKVYNYFWYRVGYNKEIAEDLTQETFIRAFSSIDRYQVRQYSYLTFLLKIAHNLLINHFREKPTLELNRFKEISSSIVSSLNDQVDIEIMWQDIDKLSFLDREVLHLRYHYDLSVQEIAKVMNRSENAIKLILSRSRKRLSQQR</sequence>
<evidence type="ECO:0000256" key="1">
    <source>
        <dbReference type="ARBA" id="ARBA00010641"/>
    </source>
</evidence>
<name>A0A2M7RBV8_9BACT</name>
<evidence type="ECO:0000313" key="10">
    <source>
        <dbReference type="Proteomes" id="UP000228689"/>
    </source>
</evidence>
<dbReference type="InterPro" id="IPR013325">
    <property type="entry name" value="RNA_pol_sigma_r2"/>
</dbReference>
<feature type="domain" description="RNA polymerase sigma factor 70 region 4 type 2" evidence="8">
    <location>
        <begin position="157"/>
        <end position="203"/>
    </location>
</feature>
<feature type="domain" description="RNA polymerase sigma-70 region 2" evidence="7">
    <location>
        <begin position="58"/>
        <end position="124"/>
    </location>
</feature>
<dbReference type="Proteomes" id="UP000228689">
    <property type="component" value="Unassembled WGS sequence"/>
</dbReference>
<evidence type="ECO:0000256" key="2">
    <source>
        <dbReference type="ARBA" id="ARBA00023015"/>
    </source>
</evidence>
<dbReference type="GO" id="GO:0006352">
    <property type="term" value="P:DNA-templated transcription initiation"/>
    <property type="evidence" value="ECO:0007669"/>
    <property type="project" value="InterPro"/>
</dbReference>
<accession>A0A2M7RBV8</accession>
<dbReference type="AlphaFoldDB" id="A0A2M7RBV8"/>
<dbReference type="InterPro" id="IPR013249">
    <property type="entry name" value="RNA_pol_sigma70_r4_t2"/>
</dbReference>
<dbReference type="InterPro" id="IPR000838">
    <property type="entry name" value="RNA_pol_sigma70_ECF_CS"/>
</dbReference>
<dbReference type="CDD" id="cd06171">
    <property type="entry name" value="Sigma70_r4"/>
    <property type="match status" value="1"/>
</dbReference>
<dbReference type="SUPFAM" id="SSF88659">
    <property type="entry name" value="Sigma3 and sigma4 domains of RNA polymerase sigma factors"/>
    <property type="match status" value="1"/>
</dbReference>
<evidence type="ECO:0000256" key="3">
    <source>
        <dbReference type="ARBA" id="ARBA00023082"/>
    </source>
</evidence>
<dbReference type="Gene3D" id="1.10.10.10">
    <property type="entry name" value="Winged helix-like DNA-binding domain superfamily/Winged helix DNA-binding domain"/>
    <property type="match status" value="1"/>
</dbReference>
<organism evidence="9 10">
    <name type="scientific">Candidatus Komeilibacteria bacterium CG_4_10_14_0_8_um_filter_37_78</name>
    <dbReference type="NCBI Taxonomy" id="1974471"/>
    <lineage>
        <taxon>Bacteria</taxon>
        <taxon>Candidatus Komeiliibacteriota</taxon>
    </lineage>
</organism>
<evidence type="ECO:0000256" key="6">
    <source>
        <dbReference type="RuleBase" id="RU000716"/>
    </source>
</evidence>
<comment type="caution">
    <text evidence="9">The sequence shown here is derived from an EMBL/GenBank/DDBJ whole genome shotgun (WGS) entry which is preliminary data.</text>
</comment>
<dbReference type="InterPro" id="IPR014284">
    <property type="entry name" value="RNA_pol_sigma-70_dom"/>
</dbReference>
<dbReference type="Pfam" id="PF08281">
    <property type="entry name" value="Sigma70_r4_2"/>
    <property type="match status" value="1"/>
</dbReference>
<evidence type="ECO:0000256" key="5">
    <source>
        <dbReference type="ARBA" id="ARBA00023163"/>
    </source>
</evidence>
<dbReference type="InterPro" id="IPR013324">
    <property type="entry name" value="RNA_pol_sigma_r3/r4-like"/>
</dbReference>
<dbReference type="PANTHER" id="PTHR43133">
    <property type="entry name" value="RNA POLYMERASE ECF-TYPE SIGMA FACTO"/>
    <property type="match status" value="1"/>
</dbReference>
<comment type="similarity">
    <text evidence="1 6">Belongs to the sigma-70 factor family. ECF subfamily.</text>
</comment>
<keyword evidence="3 6" id="KW-0731">Sigma factor</keyword>
<keyword evidence="4 6" id="KW-0238">DNA-binding</keyword>
<dbReference type="EMBL" id="PFMC01000074">
    <property type="protein sequence ID" value="PIY94057.1"/>
    <property type="molecule type" value="Genomic_DNA"/>
</dbReference>
<gene>
    <name evidence="9" type="ORF">COY67_03155</name>
</gene>
<dbReference type="PROSITE" id="PS01063">
    <property type="entry name" value="SIGMA70_ECF"/>
    <property type="match status" value="1"/>
</dbReference>
<dbReference type="SUPFAM" id="SSF88946">
    <property type="entry name" value="Sigma2 domain of RNA polymerase sigma factors"/>
    <property type="match status" value="1"/>
</dbReference>
<evidence type="ECO:0000313" key="9">
    <source>
        <dbReference type="EMBL" id="PIY94057.1"/>
    </source>
</evidence>
<dbReference type="InterPro" id="IPR007627">
    <property type="entry name" value="RNA_pol_sigma70_r2"/>
</dbReference>
<evidence type="ECO:0000259" key="8">
    <source>
        <dbReference type="Pfam" id="PF08281"/>
    </source>
</evidence>
<dbReference type="GO" id="GO:0016987">
    <property type="term" value="F:sigma factor activity"/>
    <property type="evidence" value="ECO:0007669"/>
    <property type="project" value="UniProtKB-KW"/>
</dbReference>
<keyword evidence="2 6" id="KW-0805">Transcription regulation</keyword>
<proteinExistence type="inferred from homology"/>
<dbReference type="Gene3D" id="1.10.1740.10">
    <property type="match status" value="1"/>
</dbReference>
<dbReference type="PANTHER" id="PTHR43133:SF60">
    <property type="entry name" value="RNA POLYMERASE SIGMA FACTOR SIGV"/>
    <property type="match status" value="1"/>
</dbReference>
<evidence type="ECO:0000259" key="7">
    <source>
        <dbReference type="Pfam" id="PF04542"/>
    </source>
</evidence>
<reference evidence="10" key="1">
    <citation type="submission" date="2017-09" db="EMBL/GenBank/DDBJ databases">
        <title>Depth-based differentiation of microbial function through sediment-hosted aquifers and enrichment of novel symbionts in the deep terrestrial subsurface.</title>
        <authorList>
            <person name="Probst A.J."/>
            <person name="Ladd B."/>
            <person name="Jarett J.K."/>
            <person name="Geller-Mcgrath D.E."/>
            <person name="Sieber C.M.K."/>
            <person name="Emerson J.B."/>
            <person name="Anantharaman K."/>
            <person name="Thomas B.C."/>
            <person name="Malmstrom R."/>
            <person name="Stieglmeier M."/>
            <person name="Klingl A."/>
            <person name="Woyke T."/>
            <person name="Ryan C.M."/>
            <person name="Banfield J.F."/>
        </authorList>
    </citation>
    <scope>NUCLEOTIDE SEQUENCE [LARGE SCALE GENOMIC DNA]</scope>
</reference>
<evidence type="ECO:0000256" key="4">
    <source>
        <dbReference type="ARBA" id="ARBA00023125"/>
    </source>
</evidence>
<keyword evidence="5 6" id="KW-0804">Transcription</keyword>
<dbReference type="GO" id="GO:0003677">
    <property type="term" value="F:DNA binding"/>
    <property type="evidence" value="ECO:0007669"/>
    <property type="project" value="UniProtKB-KW"/>
</dbReference>